<evidence type="ECO:0000313" key="2">
    <source>
        <dbReference type="EMBL" id="MBA0086199.1"/>
    </source>
</evidence>
<feature type="non-terminal residue" evidence="2">
    <location>
        <position position="378"/>
    </location>
</feature>
<dbReference type="AlphaFoldDB" id="A0A7V8NRH2"/>
<feature type="signal peptide" evidence="1">
    <location>
        <begin position="1"/>
        <end position="17"/>
    </location>
</feature>
<name>A0A7V8NRH2_9BACT</name>
<keyword evidence="3" id="KW-1185">Reference proteome</keyword>
<gene>
    <name evidence="2" type="ORF">HRJ53_14525</name>
</gene>
<comment type="caution">
    <text evidence="2">The sequence shown here is derived from an EMBL/GenBank/DDBJ whole genome shotgun (WGS) entry which is preliminary data.</text>
</comment>
<keyword evidence="1" id="KW-0732">Signal</keyword>
<protein>
    <submittedName>
        <fullName evidence="2">Uncharacterized protein</fullName>
    </submittedName>
</protein>
<sequence>MGILPRVAMLVLGFCLAAGWPARVEGQAPEGAMPVPAKPSPRPDKPTVFRVKYVGEGSVYIDAGRNADVEEGMKLSVVEAPPDGVIAEGIQYRGYPHVAELVVSTVSDSSAVCDVVETKGEVKVGQAAFLTPESAETRRNSEQAADQSSYPILVTFTYGDPLDEEARATKETQVVRLTPMERFRGRVGFSYGMTSESGGFTSRQLGLVIDADMHNIGGTYWNFIGSWRGNYGRSDTNLPGAATQTLTDLINRTYRIGFTYTNPYSPVTVGVGRLFVPWAPSLSAIDGGYFGRKITRRVTVGFFGGSTPDPSSWSYNPNQHIAGTLVNVEYGSFDHLRLYSTAGLAMTSIQWKVARQFAFFENTWSWKQYVSFYNSLQA</sequence>
<feature type="chain" id="PRO_5031293463" evidence="1">
    <location>
        <begin position="18"/>
        <end position="378"/>
    </location>
</feature>
<proteinExistence type="predicted"/>
<evidence type="ECO:0000256" key="1">
    <source>
        <dbReference type="SAM" id="SignalP"/>
    </source>
</evidence>
<accession>A0A7V8NRH2</accession>
<organism evidence="2 3">
    <name type="scientific">Candidatus Acidiferrum panamense</name>
    <dbReference type="NCBI Taxonomy" id="2741543"/>
    <lineage>
        <taxon>Bacteria</taxon>
        <taxon>Pseudomonadati</taxon>
        <taxon>Acidobacteriota</taxon>
        <taxon>Terriglobia</taxon>
        <taxon>Candidatus Acidiferrales</taxon>
        <taxon>Candidatus Acidiferrum</taxon>
    </lineage>
</organism>
<dbReference type="EMBL" id="JACDQQ010001394">
    <property type="protein sequence ID" value="MBA0086199.1"/>
    <property type="molecule type" value="Genomic_DNA"/>
</dbReference>
<reference evidence="2" key="1">
    <citation type="submission" date="2020-06" db="EMBL/GenBank/DDBJ databases">
        <title>Legume-microbial interactions unlock mineral nutrients during tropical forest succession.</title>
        <authorList>
            <person name="Epihov D.Z."/>
        </authorList>
    </citation>
    <scope>NUCLEOTIDE SEQUENCE [LARGE SCALE GENOMIC DNA]</scope>
    <source>
        <strain evidence="2">Pan2503</strain>
    </source>
</reference>
<evidence type="ECO:0000313" key="3">
    <source>
        <dbReference type="Proteomes" id="UP000567293"/>
    </source>
</evidence>
<dbReference type="Proteomes" id="UP000567293">
    <property type="component" value="Unassembled WGS sequence"/>
</dbReference>